<proteinExistence type="predicted"/>
<evidence type="ECO:0000313" key="4">
    <source>
        <dbReference type="Proteomes" id="UP000521017"/>
    </source>
</evidence>
<organism evidence="3 4">
    <name type="scientific">Pedobacter cryoconitis</name>
    <dbReference type="NCBI Taxonomy" id="188932"/>
    <lineage>
        <taxon>Bacteria</taxon>
        <taxon>Pseudomonadati</taxon>
        <taxon>Bacteroidota</taxon>
        <taxon>Sphingobacteriia</taxon>
        <taxon>Sphingobacteriales</taxon>
        <taxon>Sphingobacteriaceae</taxon>
        <taxon>Pedobacter</taxon>
    </lineage>
</organism>
<dbReference type="RefSeq" id="WP_184624534.1">
    <property type="nucleotide sequence ID" value="NZ_JACHCC010000004.1"/>
</dbReference>
<sequence>MRQNLKNFSTKLILTLTFLTAFTLYSKAEDIRMVIKEERASCTGVGPQTCFLVKYNTSTDWEYFYSGISGFKYQPGYRYTLLVTRTRRTNVPADASIYLYKLKRIIKKQKIASSQTSAAMNFVFNHKWKLIQMNGITQEESPAYLVFHKEDQRFNGSAGCNNFFGGYELSNNTLTFKQAGSTMMACSEEAMKLEATFLNMISDRTFRYDLADQTLNLYQGNKLVLMFGMSPLETQQE</sequence>
<protein>
    <submittedName>
        <fullName evidence="3">Heat shock protein HslJ</fullName>
    </submittedName>
</protein>
<dbReference type="EMBL" id="JACHCC010000004">
    <property type="protein sequence ID" value="MBB6499819.1"/>
    <property type="molecule type" value="Genomic_DNA"/>
</dbReference>
<feature type="domain" description="DUF306" evidence="1">
    <location>
        <begin position="125"/>
        <end position="222"/>
    </location>
</feature>
<dbReference type="Proteomes" id="UP000521017">
    <property type="component" value="Unassembled WGS sequence"/>
</dbReference>
<dbReference type="AlphaFoldDB" id="A0A7X0MI57"/>
<gene>
    <name evidence="3" type="ORF">HDF25_001961</name>
</gene>
<dbReference type="PANTHER" id="PTHR35535:SF1">
    <property type="entry name" value="HEAT SHOCK PROTEIN HSLJ"/>
    <property type="match status" value="1"/>
</dbReference>
<reference evidence="3 4" key="1">
    <citation type="submission" date="2020-08" db="EMBL/GenBank/DDBJ databases">
        <title>Genomic Encyclopedia of Type Strains, Phase IV (KMG-V): Genome sequencing to study the core and pangenomes of soil and plant-associated prokaryotes.</title>
        <authorList>
            <person name="Whitman W."/>
        </authorList>
    </citation>
    <scope>NUCLEOTIDE SEQUENCE [LARGE SCALE GENOMIC DNA]</scope>
    <source>
        <strain evidence="3 4">M2T3</strain>
    </source>
</reference>
<accession>A0A7X0MI57</accession>
<keyword evidence="3" id="KW-0346">Stress response</keyword>
<dbReference type="InterPro" id="IPR053147">
    <property type="entry name" value="Hsp_HslJ-like"/>
</dbReference>
<dbReference type="Pfam" id="PF03724">
    <property type="entry name" value="META"/>
    <property type="match status" value="1"/>
</dbReference>
<feature type="domain" description="DUF4377" evidence="2">
    <location>
        <begin position="35"/>
        <end position="108"/>
    </location>
</feature>
<evidence type="ECO:0000313" key="3">
    <source>
        <dbReference type="EMBL" id="MBB6499819.1"/>
    </source>
</evidence>
<dbReference type="InterPro" id="IPR038670">
    <property type="entry name" value="HslJ-like_sf"/>
</dbReference>
<dbReference type="InterPro" id="IPR025485">
    <property type="entry name" value="DUF4377"/>
</dbReference>
<dbReference type="PANTHER" id="PTHR35535">
    <property type="entry name" value="HEAT SHOCK PROTEIN HSLJ"/>
    <property type="match status" value="1"/>
</dbReference>
<comment type="caution">
    <text evidence="3">The sequence shown here is derived from an EMBL/GenBank/DDBJ whole genome shotgun (WGS) entry which is preliminary data.</text>
</comment>
<evidence type="ECO:0000259" key="1">
    <source>
        <dbReference type="Pfam" id="PF03724"/>
    </source>
</evidence>
<dbReference type="Gene3D" id="2.40.128.270">
    <property type="match status" value="1"/>
</dbReference>
<evidence type="ECO:0000259" key="2">
    <source>
        <dbReference type="Pfam" id="PF14302"/>
    </source>
</evidence>
<name>A0A7X0MI57_9SPHI</name>
<dbReference type="Pfam" id="PF14302">
    <property type="entry name" value="DUF4377"/>
    <property type="match status" value="1"/>
</dbReference>
<dbReference type="InterPro" id="IPR005184">
    <property type="entry name" value="DUF306_Meta_HslJ"/>
</dbReference>